<dbReference type="Pfam" id="PF04999">
    <property type="entry name" value="FtsL"/>
    <property type="match status" value="1"/>
</dbReference>
<reference evidence="9 10" key="1">
    <citation type="submission" date="2017-06" db="EMBL/GenBank/DDBJ databases">
        <title>Complete genome of Francisella halioticida.</title>
        <authorList>
            <person name="Sjodin A."/>
        </authorList>
    </citation>
    <scope>NUCLEOTIDE SEQUENCE [LARGE SCALE GENOMIC DNA]</scope>
    <source>
        <strain evidence="9 10">DSM 23729</strain>
    </source>
</reference>
<keyword evidence="10" id="KW-1185">Reference proteome</keyword>
<evidence type="ECO:0000256" key="1">
    <source>
        <dbReference type="ARBA" id="ARBA00004401"/>
    </source>
</evidence>
<sequence length="116" mass="13553">MMLTNRQIRIRLFESLKNSFFRKTVGVSFVLLLILLITAFSLIVVRFEYKLQLNQQKELIVEDSRLDEEWSQIVLESSSLAAPTAVEKFAEKEKIFLPTKKDLRFLNKQIGDSDNE</sequence>
<gene>
    <name evidence="9" type="ORF">CDV26_06615</name>
</gene>
<keyword evidence="5 8" id="KW-1133">Transmembrane helix</keyword>
<evidence type="ECO:0000256" key="5">
    <source>
        <dbReference type="ARBA" id="ARBA00022989"/>
    </source>
</evidence>
<dbReference type="RefSeq" id="WP_088772607.1">
    <property type="nucleotide sequence ID" value="NZ_AP023082.1"/>
</dbReference>
<evidence type="ECO:0000256" key="8">
    <source>
        <dbReference type="SAM" id="Phobius"/>
    </source>
</evidence>
<comment type="subcellular location">
    <subcellularLocation>
        <location evidence="1">Cell membrane</location>
        <topology evidence="1">Single-pass type II membrane protein</topology>
    </subcellularLocation>
</comment>
<protein>
    <submittedName>
        <fullName evidence="9">Cell division protein FtsL</fullName>
    </submittedName>
</protein>
<keyword evidence="6 8" id="KW-0472">Membrane</keyword>
<evidence type="ECO:0000256" key="7">
    <source>
        <dbReference type="ARBA" id="ARBA00023306"/>
    </source>
</evidence>
<dbReference type="EMBL" id="CP022132">
    <property type="protein sequence ID" value="ASG68102.1"/>
    <property type="molecule type" value="Genomic_DNA"/>
</dbReference>
<keyword evidence="4 8" id="KW-0812">Transmembrane</keyword>
<proteinExistence type="predicted"/>
<keyword evidence="2" id="KW-1003">Cell membrane</keyword>
<keyword evidence="7" id="KW-0131">Cell cycle</keyword>
<dbReference type="GO" id="GO:0051301">
    <property type="term" value="P:cell division"/>
    <property type="evidence" value="ECO:0007669"/>
    <property type="project" value="UniProtKB-KW"/>
</dbReference>
<evidence type="ECO:0000256" key="2">
    <source>
        <dbReference type="ARBA" id="ARBA00022475"/>
    </source>
</evidence>
<evidence type="ECO:0000313" key="9">
    <source>
        <dbReference type="EMBL" id="ASG68102.1"/>
    </source>
</evidence>
<evidence type="ECO:0000256" key="4">
    <source>
        <dbReference type="ARBA" id="ARBA00022692"/>
    </source>
</evidence>
<name>A0ABN5AZ81_9GAMM</name>
<dbReference type="Proteomes" id="UP000249910">
    <property type="component" value="Chromosome"/>
</dbReference>
<dbReference type="InterPro" id="IPR011922">
    <property type="entry name" value="Cell_div_FtsL"/>
</dbReference>
<evidence type="ECO:0000256" key="6">
    <source>
        <dbReference type="ARBA" id="ARBA00023136"/>
    </source>
</evidence>
<evidence type="ECO:0000256" key="3">
    <source>
        <dbReference type="ARBA" id="ARBA00022618"/>
    </source>
</evidence>
<keyword evidence="3 9" id="KW-0132">Cell division</keyword>
<evidence type="ECO:0000313" key="10">
    <source>
        <dbReference type="Proteomes" id="UP000249910"/>
    </source>
</evidence>
<feature type="transmembrane region" description="Helical" evidence="8">
    <location>
        <begin position="20"/>
        <end position="45"/>
    </location>
</feature>
<organism evidence="9 10">
    <name type="scientific">Francisella halioticida</name>
    <dbReference type="NCBI Taxonomy" id="549298"/>
    <lineage>
        <taxon>Bacteria</taxon>
        <taxon>Pseudomonadati</taxon>
        <taxon>Pseudomonadota</taxon>
        <taxon>Gammaproteobacteria</taxon>
        <taxon>Thiotrichales</taxon>
        <taxon>Francisellaceae</taxon>
        <taxon>Francisella</taxon>
    </lineage>
</organism>
<accession>A0ABN5AZ81</accession>